<evidence type="ECO:0000259" key="13">
    <source>
        <dbReference type="Pfam" id="PF07005"/>
    </source>
</evidence>
<reference evidence="15" key="1">
    <citation type="journal article" date="2013" name="Genome Announc.">
        <title>Draft Genome Sequence of Agarivorans albus Strain MKT 106T, an Agarolytic Marine Bacterium.</title>
        <authorList>
            <person name="Yasuike M."/>
            <person name="Nakamura Y."/>
            <person name="Kai W."/>
            <person name="Fujiwara A."/>
            <person name="Fukui Y."/>
            <person name="Satomi M."/>
            <person name="Sano M."/>
        </authorList>
    </citation>
    <scope>NUCLEOTIDE SEQUENCE [LARGE SCALE GENOMIC DNA]</scope>
</reference>
<evidence type="ECO:0000256" key="10">
    <source>
        <dbReference type="ARBA" id="ARBA00039095"/>
    </source>
</evidence>
<dbReference type="InterPro" id="IPR042213">
    <property type="entry name" value="NBD_C_sf"/>
</dbReference>
<dbReference type="GO" id="GO:0005524">
    <property type="term" value="F:ATP binding"/>
    <property type="evidence" value="ECO:0007669"/>
    <property type="project" value="UniProtKB-KW"/>
</dbReference>
<dbReference type="InterPro" id="IPR037051">
    <property type="entry name" value="4-carb_acid_sugar_kinase_N_sf"/>
</dbReference>
<feature type="domain" description="Four-carbon acid sugar kinase N-terminal" evidence="13">
    <location>
        <begin position="7"/>
        <end position="231"/>
    </location>
</feature>
<dbReference type="InterPro" id="IPR031475">
    <property type="entry name" value="NBD_C"/>
</dbReference>
<keyword evidence="6" id="KW-0119">Carbohydrate metabolism</keyword>
<dbReference type="Gene3D" id="3.40.980.20">
    <property type="entry name" value="Four-carbon acid sugar kinase, nucleotide binding domain"/>
    <property type="match status" value="1"/>
</dbReference>
<dbReference type="SUPFAM" id="SSF142764">
    <property type="entry name" value="YgbK-like"/>
    <property type="match status" value="1"/>
</dbReference>
<evidence type="ECO:0000313" key="16">
    <source>
        <dbReference type="Proteomes" id="UP000014461"/>
    </source>
</evidence>
<dbReference type="Pfam" id="PF17042">
    <property type="entry name" value="NBD_C"/>
    <property type="match status" value="1"/>
</dbReference>
<keyword evidence="3" id="KW-0547">Nucleotide-binding</keyword>
<dbReference type="RefSeq" id="WP_016400180.1">
    <property type="nucleotide sequence ID" value="NZ_BARX01000002.1"/>
</dbReference>
<dbReference type="AlphaFoldDB" id="R9PGF0"/>
<dbReference type="InterPro" id="IPR050007">
    <property type="entry name" value="OtnK"/>
</dbReference>
<evidence type="ECO:0000256" key="2">
    <source>
        <dbReference type="ARBA" id="ARBA00022679"/>
    </source>
</evidence>
<name>R9PGF0_AGAAL</name>
<comment type="catalytic activity">
    <reaction evidence="7">
        <text>3-dehydro-L-erythronate + ATP = 3-dehydro-4-O-phospho-L-erythronate + ADP + H(+)</text>
        <dbReference type="Rhea" id="RHEA:52552"/>
        <dbReference type="ChEBI" id="CHEBI:15378"/>
        <dbReference type="ChEBI" id="CHEBI:30616"/>
        <dbReference type="ChEBI" id="CHEBI:136592"/>
        <dbReference type="ChEBI" id="CHEBI:136670"/>
        <dbReference type="ChEBI" id="CHEBI:456216"/>
        <dbReference type="EC" id="2.7.1.217"/>
    </reaction>
</comment>
<dbReference type="Gene3D" id="3.40.50.10840">
    <property type="entry name" value="Putative sugar-binding, N-terminal domain"/>
    <property type="match status" value="1"/>
</dbReference>
<evidence type="ECO:0000256" key="1">
    <source>
        <dbReference type="ARBA" id="ARBA00005715"/>
    </source>
</evidence>
<organism evidence="15 16">
    <name type="scientific">Agarivorans albus MKT 106</name>
    <dbReference type="NCBI Taxonomy" id="1331007"/>
    <lineage>
        <taxon>Bacteria</taxon>
        <taxon>Pseudomonadati</taxon>
        <taxon>Pseudomonadota</taxon>
        <taxon>Gammaproteobacteria</taxon>
        <taxon>Alteromonadales</taxon>
        <taxon>Alteromonadaceae</taxon>
        <taxon>Agarivorans</taxon>
    </lineage>
</organism>
<comment type="catalytic activity">
    <reaction evidence="8">
        <text>3-dehydro-D-erythronate + ATP = 3-dehydro-4-O-phospho-D-erythronate + ADP + H(+)</text>
        <dbReference type="Rhea" id="RHEA:52556"/>
        <dbReference type="ChEBI" id="CHEBI:15378"/>
        <dbReference type="ChEBI" id="CHEBI:30616"/>
        <dbReference type="ChEBI" id="CHEBI:57958"/>
        <dbReference type="ChEBI" id="CHEBI:136593"/>
        <dbReference type="ChEBI" id="CHEBI:456216"/>
        <dbReference type="EC" id="2.7.1.217"/>
    </reaction>
</comment>
<dbReference type="STRING" id="1331007.AALB_0492"/>
<evidence type="ECO:0000259" key="14">
    <source>
        <dbReference type="Pfam" id="PF17042"/>
    </source>
</evidence>
<gene>
    <name evidence="15" type="ORF">AALB_0492</name>
</gene>
<evidence type="ECO:0000256" key="5">
    <source>
        <dbReference type="ARBA" id="ARBA00022840"/>
    </source>
</evidence>
<evidence type="ECO:0000313" key="15">
    <source>
        <dbReference type="EMBL" id="GAD00412.1"/>
    </source>
</evidence>
<evidence type="ECO:0000256" key="4">
    <source>
        <dbReference type="ARBA" id="ARBA00022777"/>
    </source>
</evidence>
<evidence type="ECO:0000256" key="7">
    <source>
        <dbReference type="ARBA" id="ARBA00035898"/>
    </source>
</evidence>
<keyword evidence="2" id="KW-0808">Transferase</keyword>
<keyword evidence="5" id="KW-0067">ATP-binding</keyword>
<evidence type="ECO:0000256" key="8">
    <source>
        <dbReference type="ARBA" id="ARBA00036346"/>
    </source>
</evidence>
<evidence type="ECO:0000256" key="12">
    <source>
        <dbReference type="ARBA" id="ARBA00041377"/>
    </source>
</evidence>
<evidence type="ECO:0000256" key="9">
    <source>
        <dbReference type="ARBA" id="ARBA00037335"/>
    </source>
</evidence>
<comment type="function">
    <text evidence="9">Catalyzes the ATP-dependent phosphorylation of 3-oxo-tetronate to 3-oxo-tetronate 4-phosphate.</text>
</comment>
<dbReference type="NCBIfam" id="NF043035">
    <property type="entry name" value="OxoTetrKin"/>
    <property type="match status" value="1"/>
</dbReference>
<keyword evidence="16" id="KW-1185">Reference proteome</keyword>
<sequence length="424" mass="45571">MATKPLLGVIADDFTGASDMASFLVKGGMSCIQINGLASTHKQTLNSDAIVLALKTRTVAVEQALEQSLQALEFLLEQGCQYFYFKYCSTFDSTAKGNIGPVIDALLARLNLVQAIICPALPANGRTVYQGHLFVYQQLLSDSPLKDHPLTPMADSRVAELLRPQVAPAYQQAIEHLSIDDLNAKQLNPSQQQARYLICDCINQQHLSQIAQLIAQQPAMLLTGGSGLAEYMAQLLTARGNTLSQQHQCAVKPLPQPVLIIAGSCSKATREQIAEANALPQFCVDPVKLAKGELKLKHILDWIHQQQAPAVLVYSSQAPEQVSQTQQLLGQQNIAEKIENLLAQTAVQSKASNIVVAGGETSGAVVSALNISSFNIGPSICPGVPIMQSNDQRAISLALKSGNFGDKHFFNQALSLIQQLGAQA</sequence>
<accession>R9PGF0</accession>
<dbReference type="GO" id="GO:0016301">
    <property type="term" value="F:kinase activity"/>
    <property type="evidence" value="ECO:0007669"/>
    <property type="project" value="UniProtKB-KW"/>
</dbReference>
<comment type="caution">
    <text evidence="15">The sequence shown here is derived from an EMBL/GenBank/DDBJ whole genome shotgun (WGS) entry which is preliminary data.</text>
</comment>
<proteinExistence type="inferred from homology"/>
<evidence type="ECO:0000256" key="3">
    <source>
        <dbReference type="ARBA" id="ARBA00022741"/>
    </source>
</evidence>
<dbReference type="Proteomes" id="UP000014461">
    <property type="component" value="Unassembled WGS sequence"/>
</dbReference>
<protein>
    <recommendedName>
        <fullName evidence="11">3-oxo-tetronate kinase</fullName>
        <ecNumber evidence="10">2.7.1.217</ecNumber>
    </recommendedName>
    <alternativeName>
        <fullName evidence="12">3-dehydrotetronate 4-kinase</fullName>
    </alternativeName>
</protein>
<dbReference type="Pfam" id="PF07005">
    <property type="entry name" value="SBD_N"/>
    <property type="match status" value="1"/>
</dbReference>
<dbReference type="EC" id="2.7.1.217" evidence="10"/>
<dbReference type="OrthoDB" id="191465at2"/>
<feature type="domain" description="Four-carbon acid sugar kinase nucleotide binding" evidence="14">
    <location>
        <begin position="259"/>
        <end position="410"/>
    </location>
</feature>
<dbReference type="EMBL" id="BARX01000002">
    <property type="protein sequence ID" value="GAD00412.1"/>
    <property type="molecule type" value="Genomic_DNA"/>
</dbReference>
<keyword evidence="4" id="KW-0418">Kinase</keyword>
<dbReference type="InterPro" id="IPR010737">
    <property type="entry name" value="4-carb_acid_sugar_kinase_N"/>
</dbReference>
<evidence type="ECO:0000256" key="11">
    <source>
        <dbReference type="ARBA" id="ARBA00039461"/>
    </source>
</evidence>
<evidence type="ECO:0000256" key="6">
    <source>
        <dbReference type="ARBA" id="ARBA00023277"/>
    </source>
</evidence>
<comment type="similarity">
    <text evidence="1">Belongs to the four-carbon acid sugar kinase family.</text>
</comment>